<dbReference type="Gene3D" id="3.20.20.140">
    <property type="entry name" value="Metal-dependent hydrolases"/>
    <property type="match status" value="1"/>
</dbReference>
<dbReference type="SUPFAM" id="SSF89550">
    <property type="entry name" value="PHP domain-like"/>
    <property type="match status" value="1"/>
</dbReference>
<dbReference type="InterPro" id="IPR016195">
    <property type="entry name" value="Pol/histidinol_Pase-like"/>
</dbReference>
<dbReference type="GO" id="GO:0004534">
    <property type="term" value="F:5'-3' RNA exonuclease activity"/>
    <property type="evidence" value="ECO:0007669"/>
    <property type="project" value="TreeGrafter"/>
</dbReference>
<dbReference type="InterPro" id="IPR052018">
    <property type="entry name" value="PHP_domain"/>
</dbReference>
<dbReference type="KEGG" id="tbn:TBH_C0993"/>
<dbReference type="InterPro" id="IPR004013">
    <property type="entry name" value="PHP_dom"/>
</dbReference>
<evidence type="ECO:0000313" key="3">
    <source>
        <dbReference type="Proteomes" id="UP000031631"/>
    </source>
</evidence>
<accession>A0A7U6GHV2</accession>
<organism evidence="2 3">
    <name type="scientific">Thiolapillus brandeum</name>
    <dbReference type="NCBI Taxonomy" id="1076588"/>
    <lineage>
        <taxon>Bacteria</taxon>
        <taxon>Pseudomonadati</taxon>
        <taxon>Pseudomonadota</taxon>
        <taxon>Gammaproteobacteria</taxon>
        <taxon>Chromatiales</taxon>
        <taxon>Sedimenticolaceae</taxon>
        <taxon>Thiolapillus</taxon>
    </lineage>
</organism>
<evidence type="ECO:0000259" key="1">
    <source>
        <dbReference type="SMART" id="SM00481"/>
    </source>
</evidence>
<dbReference type="Pfam" id="PF02811">
    <property type="entry name" value="PHP"/>
    <property type="match status" value="1"/>
</dbReference>
<dbReference type="Proteomes" id="UP000031631">
    <property type="component" value="Chromosome"/>
</dbReference>
<dbReference type="GO" id="GO:0035312">
    <property type="term" value="F:5'-3' DNA exonuclease activity"/>
    <property type="evidence" value="ECO:0007669"/>
    <property type="project" value="TreeGrafter"/>
</dbReference>
<keyword evidence="3" id="KW-1185">Reference proteome</keyword>
<dbReference type="InterPro" id="IPR003141">
    <property type="entry name" value="Pol/His_phosphatase_N"/>
</dbReference>
<protein>
    <submittedName>
        <fullName evidence="2">PHP family metal-dependent phosphoesterase</fullName>
    </submittedName>
</protein>
<dbReference type="AlphaFoldDB" id="A0A7U6GHV2"/>
<dbReference type="CDD" id="cd07438">
    <property type="entry name" value="PHP_HisPPase_AMP"/>
    <property type="match status" value="1"/>
</dbReference>
<feature type="domain" description="Polymerase/histidinol phosphatase N-terminal" evidence="1">
    <location>
        <begin position="5"/>
        <end position="70"/>
    </location>
</feature>
<dbReference type="PANTHER" id="PTHR42924:SF3">
    <property type="entry name" value="POLYMERASE_HISTIDINOL PHOSPHATASE N-TERMINAL DOMAIN-CONTAINING PROTEIN"/>
    <property type="match status" value="1"/>
</dbReference>
<dbReference type="PANTHER" id="PTHR42924">
    <property type="entry name" value="EXONUCLEASE"/>
    <property type="match status" value="1"/>
</dbReference>
<sequence length="276" mass="29781">MSLKYDLHSHSTISDGTLTPGELVALAARSGVDVLGLTDHDNVSGIAEARVVAGQKGIALVPGTEISVSWNGYTVHILGLNVDPEAPELLAGLHQLCRYRTWRAEEIGRRLEKKGISGAYAGACELATGALVGRLHFARFLVQQGHAPDTRAVFRKYLVKGKPGYVNGEWASLEDALSWIERAGGLAVIAHPARYSMTRGKLRQLIGEFKALGGRGLEVVSGSHSRDEYFTMAKHARDFGLLASAGSDYHGPENPWINLGQLPALPPGCEPVWNHF</sequence>
<gene>
    <name evidence="2" type="ORF">TBH_C0993</name>
</gene>
<name>A0A7U6GHV2_9GAMM</name>
<dbReference type="OrthoDB" id="9804333at2"/>
<proteinExistence type="predicted"/>
<dbReference type="Gene3D" id="1.10.150.650">
    <property type="match status" value="1"/>
</dbReference>
<dbReference type="RefSeq" id="WP_041066162.1">
    <property type="nucleotide sequence ID" value="NZ_AP012273.1"/>
</dbReference>
<reference evidence="2 3" key="1">
    <citation type="journal article" date="2014" name="PLoS ONE">
        <title>Physiological and genomic features of a novel sulfur-oxidizing gammaproteobacterium belonging to a previously uncultivated symbiotic lineage isolated from a hydrothermal vent.</title>
        <authorList>
            <person name="Nunoura T."/>
            <person name="Takaki Y."/>
            <person name="Kazama H."/>
            <person name="Kakuta J."/>
            <person name="Shimamura S."/>
            <person name="Makita H."/>
            <person name="Hirai M."/>
            <person name="Miyazaki M."/>
            <person name="Takai K."/>
        </authorList>
    </citation>
    <scope>NUCLEOTIDE SEQUENCE [LARGE SCALE GENOMIC DNA]</scope>
    <source>
        <strain evidence="2 3">Hiromi1</strain>
    </source>
</reference>
<evidence type="ECO:0000313" key="2">
    <source>
        <dbReference type="EMBL" id="BAO43923.1"/>
    </source>
</evidence>
<dbReference type="EMBL" id="AP012273">
    <property type="protein sequence ID" value="BAO43923.1"/>
    <property type="molecule type" value="Genomic_DNA"/>
</dbReference>
<dbReference type="SMART" id="SM00481">
    <property type="entry name" value="POLIIIAc"/>
    <property type="match status" value="1"/>
</dbReference>